<organism evidence="1 2">
    <name type="scientific">Kipferlia bialata</name>
    <dbReference type="NCBI Taxonomy" id="797122"/>
    <lineage>
        <taxon>Eukaryota</taxon>
        <taxon>Metamonada</taxon>
        <taxon>Carpediemonas-like organisms</taxon>
        <taxon>Kipferlia</taxon>
    </lineage>
</organism>
<evidence type="ECO:0000313" key="2">
    <source>
        <dbReference type="Proteomes" id="UP000265618"/>
    </source>
</evidence>
<sequence>MSATFVVRSDGSSTIPIQLSEEIGFDSGASHFIEISQVNIPFTIKNITANETIQVSCVDGTDATFSLLPGTYAGSDITERFSAWSDRLALGDHIELFFDSCVDRSCVRFDSTVKQVVLSETLRKMFGYDDATLTFSDSGSGYSEHVSEERPKITDDILEFYISTNLNTNSYTDCADDDSYSTLTNVLFHGYFNSPNSMNTFNSEMAMPVEISSDSISNFNLYLVDASFQPLTPGLPWTVFFTIC</sequence>
<dbReference type="EMBL" id="BDIP01001192">
    <property type="protein sequence ID" value="GCA62690.1"/>
    <property type="molecule type" value="Genomic_DNA"/>
</dbReference>
<keyword evidence="2" id="KW-1185">Reference proteome</keyword>
<accession>A0A391NNZ8</accession>
<name>A0A391NNZ8_9EUKA</name>
<proteinExistence type="predicted"/>
<protein>
    <submittedName>
        <fullName evidence="1">Uncharacterized protein</fullName>
    </submittedName>
</protein>
<gene>
    <name evidence="1" type="ORF">KIPB_005193</name>
</gene>
<evidence type="ECO:0000313" key="1">
    <source>
        <dbReference type="EMBL" id="GCA62690.1"/>
    </source>
</evidence>
<dbReference type="AlphaFoldDB" id="A0A391NNZ8"/>
<comment type="caution">
    <text evidence="1">The sequence shown here is derived from an EMBL/GenBank/DDBJ whole genome shotgun (WGS) entry which is preliminary data.</text>
</comment>
<reference evidence="1 2" key="1">
    <citation type="journal article" date="2018" name="PLoS ONE">
        <title>The draft genome of Kipferlia bialata reveals reductive genome evolution in fornicate parasites.</title>
        <authorList>
            <person name="Tanifuji G."/>
            <person name="Takabayashi S."/>
            <person name="Kume K."/>
            <person name="Takagi M."/>
            <person name="Nakayama T."/>
            <person name="Kamikawa R."/>
            <person name="Inagaki Y."/>
            <person name="Hashimoto T."/>
        </authorList>
    </citation>
    <scope>NUCLEOTIDE SEQUENCE [LARGE SCALE GENOMIC DNA]</scope>
    <source>
        <strain evidence="1">NY0173</strain>
    </source>
</reference>
<dbReference type="Proteomes" id="UP000265618">
    <property type="component" value="Unassembled WGS sequence"/>
</dbReference>